<feature type="region of interest" description="Disordered" evidence="5">
    <location>
        <begin position="125"/>
        <end position="160"/>
    </location>
</feature>
<dbReference type="PANTHER" id="PTHR15549">
    <property type="entry name" value="PAIRED IMMUNOGLOBULIN-LIKE TYPE 2 RECEPTOR"/>
    <property type="match status" value="1"/>
</dbReference>
<keyword evidence="8" id="KW-1185">Reference proteome</keyword>
<dbReference type="EMBL" id="JBFXLU010000003">
    <property type="protein sequence ID" value="KAL2857741.1"/>
    <property type="molecule type" value="Genomic_DNA"/>
</dbReference>
<reference evidence="7 8" key="1">
    <citation type="submission" date="2024-07" db="EMBL/GenBank/DDBJ databases">
        <title>Section-level genome sequencing and comparative genomics of Aspergillus sections Usti and Cavernicolus.</title>
        <authorList>
            <consortium name="Lawrence Berkeley National Laboratory"/>
            <person name="Nybo J.L."/>
            <person name="Vesth T.C."/>
            <person name="Theobald S."/>
            <person name="Frisvad J.C."/>
            <person name="Larsen T.O."/>
            <person name="Kjaerboelling I."/>
            <person name="Rothschild-Mancinelli K."/>
            <person name="Lyhne E.K."/>
            <person name="Kogle M.E."/>
            <person name="Barry K."/>
            <person name="Clum A."/>
            <person name="Na H."/>
            <person name="Ledsgaard L."/>
            <person name="Lin J."/>
            <person name="Lipzen A."/>
            <person name="Kuo A."/>
            <person name="Riley R."/>
            <person name="Mondo S."/>
            <person name="Labutti K."/>
            <person name="Haridas S."/>
            <person name="Pangalinan J."/>
            <person name="Salamov A.A."/>
            <person name="Simmons B.A."/>
            <person name="Magnuson J.K."/>
            <person name="Chen J."/>
            <person name="Drula E."/>
            <person name="Henrissat B."/>
            <person name="Wiebenga A."/>
            <person name="Lubbers R.J."/>
            <person name="Gomes A.C."/>
            <person name="Makela M.R."/>
            <person name="Stajich J."/>
            <person name="Grigoriev I.V."/>
            <person name="Mortensen U.H."/>
            <person name="De Vries R.P."/>
            <person name="Baker S.E."/>
            <person name="Andersen M.R."/>
        </authorList>
    </citation>
    <scope>NUCLEOTIDE SEQUENCE [LARGE SCALE GENOMIC DNA]</scope>
    <source>
        <strain evidence="7 8">CBS 123904</strain>
    </source>
</reference>
<feature type="transmembrane region" description="Helical" evidence="6">
    <location>
        <begin position="162"/>
        <end position="184"/>
    </location>
</feature>
<keyword evidence="4 6" id="KW-0472">Membrane</keyword>
<feature type="compositionally biased region" description="Low complexity" evidence="5">
    <location>
        <begin position="125"/>
        <end position="142"/>
    </location>
</feature>
<evidence type="ECO:0000256" key="2">
    <source>
        <dbReference type="ARBA" id="ARBA00022692"/>
    </source>
</evidence>
<evidence type="ECO:0000256" key="1">
    <source>
        <dbReference type="ARBA" id="ARBA00004167"/>
    </source>
</evidence>
<dbReference type="Proteomes" id="UP001610446">
    <property type="component" value="Unassembled WGS sequence"/>
</dbReference>
<sequence length="245" mass="26010">MTNSMSDASTLGWALRQNGSCLAHEEDCGETVDPYRVCCPGGSYCPRAYNIVCCPSSLNCTEALQARPVCANQTWDLYYNGGYFCCEHGTKGYATSVDSNGCGEPEYELADSEMALSVIALGTKTSRSQTASTPTPTSTSTESETETELPESETGSSSPGTIAGAVIGGVAGVALIVAVIWLLFRVRRQRQQLERMAIPAPEIPQKEYPADLQVESIAASNGHRPIELSGGNHQGAAELPGNYAR</sequence>
<evidence type="ECO:0000256" key="3">
    <source>
        <dbReference type="ARBA" id="ARBA00022989"/>
    </source>
</evidence>
<dbReference type="InterPro" id="IPR051694">
    <property type="entry name" value="Immunoregulatory_rcpt-like"/>
</dbReference>
<keyword evidence="3 6" id="KW-1133">Transmembrane helix</keyword>
<evidence type="ECO:0000256" key="6">
    <source>
        <dbReference type="SAM" id="Phobius"/>
    </source>
</evidence>
<dbReference type="CDD" id="cd12087">
    <property type="entry name" value="TM_EGFR-like"/>
    <property type="match status" value="1"/>
</dbReference>
<dbReference type="PANTHER" id="PTHR15549:SF27">
    <property type="entry name" value="CHITIN-BINDING TYPE-1 DOMAIN-CONTAINING PROTEIN"/>
    <property type="match status" value="1"/>
</dbReference>
<evidence type="ECO:0008006" key="9">
    <source>
        <dbReference type="Google" id="ProtNLM"/>
    </source>
</evidence>
<evidence type="ECO:0000256" key="5">
    <source>
        <dbReference type="SAM" id="MobiDB-lite"/>
    </source>
</evidence>
<feature type="region of interest" description="Disordered" evidence="5">
    <location>
        <begin position="223"/>
        <end position="245"/>
    </location>
</feature>
<organism evidence="7 8">
    <name type="scientific">Aspergillus pseudoustus</name>
    <dbReference type="NCBI Taxonomy" id="1810923"/>
    <lineage>
        <taxon>Eukaryota</taxon>
        <taxon>Fungi</taxon>
        <taxon>Dikarya</taxon>
        <taxon>Ascomycota</taxon>
        <taxon>Pezizomycotina</taxon>
        <taxon>Eurotiomycetes</taxon>
        <taxon>Eurotiomycetidae</taxon>
        <taxon>Eurotiales</taxon>
        <taxon>Aspergillaceae</taxon>
        <taxon>Aspergillus</taxon>
        <taxon>Aspergillus subgen. Nidulantes</taxon>
    </lineage>
</organism>
<accession>A0ABR4KZW1</accession>
<evidence type="ECO:0000313" key="7">
    <source>
        <dbReference type="EMBL" id="KAL2857741.1"/>
    </source>
</evidence>
<comment type="subcellular location">
    <subcellularLocation>
        <location evidence="1">Membrane</location>
        <topology evidence="1">Single-pass membrane protein</topology>
    </subcellularLocation>
</comment>
<evidence type="ECO:0000256" key="4">
    <source>
        <dbReference type="ARBA" id="ARBA00023136"/>
    </source>
</evidence>
<evidence type="ECO:0000313" key="8">
    <source>
        <dbReference type="Proteomes" id="UP001610446"/>
    </source>
</evidence>
<gene>
    <name evidence="7" type="ORF">BJY01DRAFT_242163</name>
</gene>
<proteinExistence type="predicted"/>
<protein>
    <recommendedName>
        <fullName evidence="9">Mid2 domain-containing protein</fullName>
    </recommendedName>
</protein>
<name>A0ABR4KZW1_9EURO</name>
<keyword evidence="2 6" id="KW-0812">Transmembrane</keyword>
<comment type="caution">
    <text evidence="7">The sequence shown here is derived from an EMBL/GenBank/DDBJ whole genome shotgun (WGS) entry which is preliminary data.</text>
</comment>